<reference evidence="1 2" key="1">
    <citation type="submission" date="2019-06" db="EMBL/GenBank/DDBJ databases">
        <title>Whole genome shotgun sequence of Brevibacillus reuszeri NBRC 15719.</title>
        <authorList>
            <person name="Hosoyama A."/>
            <person name="Uohara A."/>
            <person name="Ohji S."/>
            <person name="Ichikawa N."/>
        </authorList>
    </citation>
    <scope>NUCLEOTIDE SEQUENCE [LARGE SCALE GENOMIC DNA]</scope>
    <source>
        <strain evidence="1 2">NBRC 15719</strain>
    </source>
</reference>
<evidence type="ECO:0000313" key="1">
    <source>
        <dbReference type="EMBL" id="GED70876.1"/>
    </source>
</evidence>
<protein>
    <submittedName>
        <fullName evidence="1">Uncharacterized protein</fullName>
    </submittedName>
</protein>
<dbReference type="Proteomes" id="UP000319578">
    <property type="component" value="Unassembled WGS sequence"/>
</dbReference>
<sequence length="161" mass="17247">MCDESRPHGVGLTKSFGRRIVRNSSVLTIALQNPPYGFITINNATDDDSDHYFIKDSIGKPSGSNAGAKDLSGLITVTSDAQAATFEYDENEDRYDVVDNHADTVGHVTLSRNAGEFDLIDGAIINPNANFTSGSTGSIKAKLTNLNGQVVDSVLIDVKRN</sequence>
<gene>
    <name evidence="1" type="ORF">BRE01_45780</name>
</gene>
<accession>A0ABQ0TSW3</accession>
<proteinExistence type="predicted"/>
<organism evidence="1 2">
    <name type="scientific">Brevibacillus reuszeri</name>
    <dbReference type="NCBI Taxonomy" id="54915"/>
    <lineage>
        <taxon>Bacteria</taxon>
        <taxon>Bacillati</taxon>
        <taxon>Bacillota</taxon>
        <taxon>Bacilli</taxon>
        <taxon>Bacillales</taxon>
        <taxon>Paenibacillaceae</taxon>
        <taxon>Brevibacillus</taxon>
    </lineage>
</organism>
<evidence type="ECO:0000313" key="2">
    <source>
        <dbReference type="Proteomes" id="UP000319578"/>
    </source>
</evidence>
<keyword evidence="2" id="KW-1185">Reference proteome</keyword>
<name>A0ABQ0TSW3_9BACL</name>
<comment type="caution">
    <text evidence="1">The sequence shown here is derived from an EMBL/GenBank/DDBJ whole genome shotgun (WGS) entry which is preliminary data.</text>
</comment>
<dbReference type="EMBL" id="BJON01000018">
    <property type="protein sequence ID" value="GED70876.1"/>
    <property type="molecule type" value="Genomic_DNA"/>
</dbReference>